<name>A0ACB7RLP5_HYAAI</name>
<sequence>MAGSTVPQDITGVLRGRCKECDCNGFKRLVDLVGHDKVPVGWCILCGHSPVSHGALVNLCEGAQEDMKWETKRDRTVQILDSERGWLALESEVRFEANFGGMEAKLQDIRNTLGRTSFIEIDAYL</sequence>
<reference evidence="1" key="1">
    <citation type="submission" date="2020-05" db="EMBL/GenBank/DDBJ databases">
        <title>Large-scale comparative analyses of tick genomes elucidate their genetic diversity and vector capacities.</title>
        <authorList>
            <person name="Jia N."/>
            <person name="Wang J."/>
            <person name="Shi W."/>
            <person name="Du L."/>
            <person name="Sun Y."/>
            <person name="Zhan W."/>
            <person name="Jiang J."/>
            <person name="Wang Q."/>
            <person name="Zhang B."/>
            <person name="Ji P."/>
            <person name="Sakyi L.B."/>
            <person name="Cui X."/>
            <person name="Yuan T."/>
            <person name="Jiang B."/>
            <person name="Yang W."/>
            <person name="Lam T.T.-Y."/>
            <person name="Chang Q."/>
            <person name="Ding S."/>
            <person name="Wang X."/>
            <person name="Zhu J."/>
            <person name="Ruan X."/>
            <person name="Zhao L."/>
            <person name="Wei J."/>
            <person name="Que T."/>
            <person name="Du C."/>
            <person name="Cheng J."/>
            <person name="Dai P."/>
            <person name="Han X."/>
            <person name="Huang E."/>
            <person name="Gao Y."/>
            <person name="Liu J."/>
            <person name="Shao H."/>
            <person name="Ye R."/>
            <person name="Li L."/>
            <person name="Wei W."/>
            <person name="Wang X."/>
            <person name="Wang C."/>
            <person name="Yang T."/>
            <person name="Huo Q."/>
            <person name="Li W."/>
            <person name="Guo W."/>
            <person name="Chen H."/>
            <person name="Zhou L."/>
            <person name="Ni X."/>
            <person name="Tian J."/>
            <person name="Zhou Y."/>
            <person name="Sheng Y."/>
            <person name="Liu T."/>
            <person name="Pan Y."/>
            <person name="Xia L."/>
            <person name="Li J."/>
            <person name="Zhao F."/>
            <person name="Cao W."/>
        </authorList>
    </citation>
    <scope>NUCLEOTIDE SEQUENCE</scope>
    <source>
        <strain evidence="1">Hyas-2018</strain>
    </source>
</reference>
<keyword evidence="2" id="KW-1185">Reference proteome</keyword>
<dbReference type="EMBL" id="CM023489">
    <property type="protein sequence ID" value="KAH6922339.1"/>
    <property type="molecule type" value="Genomic_DNA"/>
</dbReference>
<protein>
    <submittedName>
        <fullName evidence="1">Uncharacterized protein</fullName>
    </submittedName>
</protein>
<comment type="caution">
    <text evidence="1">The sequence shown here is derived from an EMBL/GenBank/DDBJ whole genome shotgun (WGS) entry which is preliminary data.</text>
</comment>
<accession>A0ACB7RLP5</accession>
<organism evidence="1 2">
    <name type="scientific">Hyalomma asiaticum</name>
    <name type="common">Tick</name>
    <dbReference type="NCBI Taxonomy" id="266040"/>
    <lineage>
        <taxon>Eukaryota</taxon>
        <taxon>Metazoa</taxon>
        <taxon>Ecdysozoa</taxon>
        <taxon>Arthropoda</taxon>
        <taxon>Chelicerata</taxon>
        <taxon>Arachnida</taxon>
        <taxon>Acari</taxon>
        <taxon>Parasitiformes</taxon>
        <taxon>Ixodida</taxon>
        <taxon>Ixodoidea</taxon>
        <taxon>Ixodidae</taxon>
        <taxon>Hyalomminae</taxon>
        <taxon>Hyalomma</taxon>
    </lineage>
</organism>
<proteinExistence type="predicted"/>
<evidence type="ECO:0000313" key="1">
    <source>
        <dbReference type="EMBL" id="KAH6922339.1"/>
    </source>
</evidence>
<dbReference type="Proteomes" id="UP000821845">
    <property type="component" value="Chromosome 9"/>
</dbReference>
<evidence type="ECO:0000313" key="2">
    <source>
        <dbReference type="Proteomes" id="UP000821845"/>
    </source>
</evidence>
<gene>
    <name evidence="1" type="ORF">HPB50_013331</name>
</gene>